<dbReference type="InterPro" id="IPR000073">
    <property type="entry name" value="AB_hydrolase_1"/>
</dbReference>
<dbReference type="InterPro" id="IPR050266">
    <property type="entry name" value="AB_hydrolase_sf"/>
</dbReference>
<protein>
    <submittedName>
        <fullName evidence="2">Putative hydrolases or acyltransferases (Alpha/beta hydrolase superfamily)</fullName>
    </submittedName>
</protein>
<dbReference type="OrthoDB" id="51379at2157"/>
<dbReference type="Gene3D" id="3.40.50.1820">
    <property type="entry name" value="alpha/beta hydrolase"/>
    <property type="match status" value="1"/>
</dbReference>
<keyword evidence="2" id="KW-0012">Acyltransferase</keyword>
<name>N0BFQ3_9EURY</name>
<keyword evidence="3" id="KW-1185">Reference proteome</keyword>
<proteinExistence type="predicted"/>
<dbReference type="GO" id="GO:0016787">
    <property type="term" value="F:hydrolase activity"/>
    <property type="evidence" value="ECO:0007669"/>
    <property type="project" value="UniProtKB-KW"/>
</dbReference>
<sequence length="246" mass="27481">MDVNIKIHRADKDLPVLYIHGSGSNSKIWKNQLEAIGGYAIDLPGHGESDDANIETVEDYARYVLEAMEEKGLDRMFIAGHSLGGAIAQMVYLIDRSRVMGLILVGTGARLRVLDEILEGLKNDFDTMAKKLVNMLFSRKFSDSRIKDEVLKDLLSCGSRITHRDFSACDKFDLLSDYKEGKVKVDVPVLCIVGSDDIMTPVKYSEFFRKTIGAEVKVIEDAGHMVMIEKPDEVNSTILEFVKSKS</sequence>
<dbReference type="InterPro" id="IPR029058">
    <property type="entry name" value="AB_hydrolase_fold"/>
</dbReference>
<dbReference type="PRINTS" id="PR00111">
    <property type="entry name" value="ABHYDROLASE"/>
</dbReference>
<accession>N0BFQ3</accession>
<dbReference type="AlphaFoldDB" id="N0BFQ3"/>
<dbReference type="RefSeq" id="WP_015591454.1">
    <property type="nucleotide sequence ID" value="NC_021169.1"/>
</dbReference>
<gene>
    <name evidence="2" type="ORF">Asulf_01892</name>
</gene>
<dbReference type="STRING" id="387631.Asulf_01892"/>
<dbReference type="HOGENOM" id="CLU_020336_50_1_2"/>
<dbReference type="EMBL" id="CP005290">
    <property type="protein sequence ID" value="AGK61858.1"/>
    <property type="molecule type" value="Genomic_DNA"/>
</dbReference>
<dbReference type="SUPFAM" id="SSF53474">
    <property type="entry name" value="alpha/beta-Hydrolases"/>
    <property type="match status" value="1"/>
</dbReference>
<keyword evidence="2" id="KW-0808">Transferase</keyword>
<dbReference type="GeneID" id="15393526"/>
<organism evidence="2 3">
    <name type="scientific">Archaeoglobus sulfaticallidus PM70-1</name>
    <dbReference type="NCBI Taxonomy" id="387631"/>
    <lineage>
        <taxon>Archaea</taxon>
        <taxon>Methanobacteriati</taxon>
        <taxon>Methanobacteriota</taxon>
        <taxon>Archaeoglobi</taxon>
        <taxon>Archaeoglobales</taxon>
        <taxon>Archaeoglobaceae</taxon>
        <taxon>Archaeoglobus</taxon>
    </lineage>
</organism>
<dbReference type="PANTHER" id="PTHR43798">
    <property type="entry name" value="MONOACYLGLYCEROL LIPASE"/>
    <property type="match status" value="1"/>
</dbReference>
<dbReference type="KEGG" id="ast:Asulf_01892"/>
<dbReference type="GO" id="GO:0016746">
    <property type="term" value="F:acyltransferase activity"/>
    <property type="evidence" value="ECO:0007669"/>
    <property type="project" value="UniProtKB-KW"/>
</dbReference>
<dbReference type="Pfam" id="PF12697">
    <property type="entry name" value="Abhydrolase_6"/>
    <property type="match status" value="1"/>
</dbReference>
<evidence type="ECO:0000313" key="2">
    <source>
        <dbReference type="EMBL" id="AGK61858.1"/>
    </source>
</evidence>
<evidence type="ECO:0000313" key="3">
    <source>
        <dbReference type="Proteomes" id="UP000013307"/>
    </source>
</evidence>
<dbReference type="eggNOG" id="arCOG07416">
    <property type="taxonomic scope" value="Archaea"/>
</dbReference>
<feature type="domain" description="AB hydrolase-1" evidence="1">
    <location>
        <begin position="16"/>
        <end position="235"/>
    </location>
</feature>
<evidence type="ECO:0000259" key="1">
    <source>
        <dbReference type="Pfam" id="PF12697"/>
    </source>
</evidence>
<keyword evidence="2" id="KW-0378">Hydrolase</keyword>
<reference evidence="2 3" key="1">
    <citation type="journal article" date="2013" name="Genome Announc.">
        <title>Complete Genome Sequence of the Thermophilic and Facultatively Chemolithoautotrophic Sulfate Reducer Archaeoglobus sulfaticallidus Strain PM70-1T.</title>
        <authorList>
            <person name="Stokke R."/>
            <person name="Hocking W.P."/>
            <person name="Steinsbu B.O."/>
            <person name="Steen I.H."/>
        </authorList>
    </citation>
    <scope>NUCLEOTIDE SEQUENCE [LARGE SCALE GENOMIC DNA]</scope>
    <source>
        <strain evidence="2">PM70-1</strain>
    </source>
</reference>
<dbReference type="Proteomes" id="UP000013307">
    <property type="component" value="Chromosome"/>
</dbReference>